<evidence type="ECO:0000313" key="6">
    <source>
        <dbReference type="Proteomes" id="UP000011991"/>
    </source>
</evidence>
<dbReference type="InterPro" id="IPR022660">
    <property type="entry name" value="DUF1581"/>
</dbReference>
<protein>
    <submittedName>
        <fullName evidence="5">Protein containing DUF1581</fullName>
    </submittedName>
</protein>
<proteinExistence type="predicted"/>
<gene>
    <name evidence="5" type="ORF">RMSM_00939</name>
</gene>
<dbReference type="Pfam" id="PF20407">
    <property type="entry name" value="DUF1583_N"/>
    <property type="match status" value="1"/>
</dbReference>
<dbReference type="Pfam" id="PF07622">
    <property type="entry name" value="DUF1583"/>
    <property type="match status" value="2"/>
</dbReference>
<feature type="domain" description="DUF1583" evidence="4">
    <location>
        <begin position="515"/>
        <end position="662"/>
    </location>
</feature>
<accession>M5S7H5</accession>
<sequence>MCSTMCESVAANVMWIERAQRLPHFRGGWWRLLSATLMVLITTSPAAAIETEIADSSIVAHRPSDDAALCHLIGESVLQQYAATICLEARQLPAPQRYETLVSWVLPAHAHGFRLQGAFRRSVTATGQAEAADQHVHELNAYPESNWLLSPAIDLVQVASKLDKLGDLKRRIESIQPADKDQTIARTTLLTLFEIKRGDVQAVQRRLEARFAWQRDSKNSGSASQRWPDLLVLWSVAGNPKTSHLLSEDLFGAFSDLHQYNADFELDVVNDYLRLLKGRCYAADRRANDPQVNSAIPAASNVYDVFSRSDAATHSAARPLTRFHIGSTSAFKISGHENDYLAYRGPITGDFEVNGEVATYPGAFTELMVHAAAVVPVREGTHLSIGAMSKGNREIALDRKLEEIESSSHLRCVVRNGVVTHFFNGRSVLEHDQKPLSAPWVALKSWRGTLSEIRNLQFAGSAQIPDSIDLLSDASLSGWASYFDPALNQGLGQWNTAVGDDHTIHLVSNLPSGIDGSFDEDLIRYVRPIVWDAEISYEFQYQAGTIAVHPALGRTVFLITPAGVRIHQLTDGKFERSQLRPDNASDPGPNDDETKGKPPLHNGWNAIKIQIHGDVCTVSLNGQSVVQVQVPAHTARKFGLFRYRDQTRCVVRNLQLRGDWSNTLPVIQQQPLANREVAKLNQRAAELPDHFVHDFRNGVPAELFDFEGDTTTLTKRDDGVRMVRSADAGVRAINACMMIHGDFDISVGYKDLHISDGQPTWHCGIGLAIRLENSTFDRCALYRRRDRMHGHHYVGFGQKEMNAAGKSVWIGGANVVDESTSGRLRLVRRANQIYGLHAVGDSPSFRVVTTTTVPPGPIGVQGLQLVTEVGQGLDTSVTWTALDVRADRIDPLTVNDQAQTIEMLNSLREQKRAEKTDFTKQTPSEAGFYSTSDELGKMVSDGDGVTVTVQGDSFLKRYSLMKPISSAADFDIQTEFEILRLDRGYPDEASSEVSLQIQLASRQTVEINDAALDIFEAAIILRRKPDGTFVLRPRIVARTPTGSTVYRAIHSIPVTMPDQYRIVQHERTLYFLYSEAGSPESKVIATYPLQHKLSATKVGLWVNAGREQRVASAVWKQLRLHGTPDLLQGVFQFLHALPTQP</sequence>
<dbReference type="Proteomes" id="UP000011991">
    <property type="component" value="Unassembled WGS sequence"/>
</dbReference>
<evidence type="ECO:0000259" key="2">
    <source>
        <dbReference type="Pfam" id="PF07619"/>
    </source>
</evidence>
<keyword evidence="6" id="KW-1185">Reference proteome</keyword>
<organism evidence="5 6">
    <name type="scientific">Rhodopirellula maiorica SM1</name>
    <dbReference type="NCBI Taxonomy" id="1265738"/>
    <lineage>
        <taxon>Bacteria</taxon>
        <taxon>Pseudomonadati</taxon>
        <taxon>Planctomycetota</taxon>
        <taxon>Planctomycetia</taxon>
        <taxon>Pirellulales</taxon>
        <taxon>Pirellulaceae</taxon>
        <taxon>Novipirellula</taxon>
    </lineage>
</organism>
<evidence type="ECO:0000256" key="1">
    <source>
        <dbReference type="SAM" id="MobiDB-lite"/>
    </source>
</evidence>
<feature type="domain" description="DUF1583" evidence="3">
    <location>
        <begin position="669"/>
        <end position="904"/>
    </location>
</feature>
<dbReference type="PATRIC" id="fig|1265738.3.peg.931"/>
<dbReference type="AlphaFoldDB" id="M5S7H5"/>
<dbReference type="EMBL" id="ANOG01000145">
    <property type="protein sequence ID" value="EMI22134.1"/>
    <property type="molecule type" value="Genomic_DNA"/>
</dbReference>
<dbReference type="Pfam" id="PF07619">
    <property type="entry name" value="DUF1581"/>
    <property type="match status" value="1"/>
</dbReference>
<feature type="region of interest" description="Disordered" evidence="1">
    <location>
        <begin position="575"/>
        <end position="601"/>
    </location>
</feature>
<dbReference type="InterPro" id="IPR011475">
    <property type="entry name" value="DUF1583"/>
</dbReference>
<feature type="domain" description="DUF1583" evidence="3">
    <location>
        <begin position="916"/>
        <end position="1120"/>
    </location>
</feature>
<comment type="caution">
    <text evidence="5">The sequence shown here is derived from an EMBL/GenBank/DDBJ whole genome shotgun (WGS) entry which is preliminary data.</text>
</comment>
<reference evidence="5 6" key="1">
    <citation type="journal article" date="2013" name="Mar. Genomics">
        <title>Expression of sulfatases in Rhodopirellula baltica and the diversity of sulfatases in the genus Rhodopirellula.</title>
        <authorList>
            <person name="Wegner C.E."/>
            <person name="Richter-Heitmann T."/>
            <person name="Klindworth A."/>
            <person name="Klockow C."/>
            <person name="Richter M."/>
            <person name="Achstetter T."/>
            <person name="Glockner F.O."/>
            <person name="Harder J."/>
        </authorList>
    </citation>
    <scope>NUCLEOTIDE SEQUENCE [LARGE SCALE GENOMIC DNA]</scope>
    <source>
        <strain evidence="5 6">SM1</strain>
    </source>
</reference>
<evidence type="ECO:0000313" key="5">
    <source>
        <dbReference type="EMBL" id="EMI22134.1"/>
    </source>
</evidence>
<dbReference type="InterPro" id="IPR046518">
    <property type="entry name" value="DUF1583_N"/>
</dbReference>
<evidence type="ECO:0000259" key="3">
    <source>
        <dbReference type="Pfam" id="PF07622"/>
    </source>
</evidence>
<name>M5S7H5_9BACT</name>
<feature type="domain" description="DUF1581" evidence="2">
    <location>
        <begin position="411"/>
        <end position="494"/>
    </location>
</feature>
<evidence type="ECO:0000259" key="4">
    <source>
        <dbReference type="Pfam" id="PF20407"/>
    </source>
</evidence>